<dbReference type="Proteomes" id="UP000037982">
    <property type="component" value="Unassembled WGS sequence"/>
</dbReference>
<dbReference type="InterPro" id="IPR050091">
    <property type="entry name" value="PKS_NRPS_Biosynth_Enz"/>
</dbReference>
<dbReference type="PANTHER" id="PTHR43775:SF51">
    <property type="entry name" value="INACTIVE PHENOLPHTHIOCEROL SYNTHESIS POLYKETIDE SYNTHASE TYPE I PKS1-RELATED"/>
    <property type="match status" value="1"/>
</dbReference>
<dbReference type="GO" id="GO:0017000">
    <property type="term" value="P:antibiotic biosynthetic process"/>
    <property type="evidence" value="ECO:0007669"/>
    <property type="project" value="UniProtKB-ARBA"/>
</dbReference>
<dbReference type="PROSITE" id="PS00012">
    <property type="entry name" value="PHOSPHOPANTETHEINE"/>
    <property type="match status" value="1"/>
</dbReference>
<dbReference type="InterPro" id="IPR009081">
    <property type="entry name" value="PP-bd_ACP"/>
</dbReference>
<dbReference type="AlphaFoldDB" id="A0A0N0H3R0"/>
<dbReference type="FunFam" id="1.10.1200.10:FF:000007">
    <property type="entry name" value="Probable polyketide synthase pks17"/>
    <property type="match status" value="1"/>
</dbReference>
<proteinExistence type="predicted"/>
<keyword evidence="7" id="KW-1185">Reference proteome</keyword>
<dbReference type="PROSITE" id="PS50075">
    <property type="entry name" value="CARRIER"/>
    <property type="match status" value="1"/>
</dbReference>
<keyword evidence="4" id="KW-0511">Multifunctional enzyme</keyword>
<sequence length="205" mass="21419">MTAFGLDLAAVRASGTVPPVLRALAGPVRRQATATVTAERSWAERLAELPPADRERSAVEEIRRQVALVLGHGSGSDIPVSVAFKDLGFDSLTAVELRNRLQTGTGLRLPPTLVFNQPNPAALASHLITELFPDQATPTTDPTEAALQAALAQTPLARFADAGVLDTLLTLTGLSAAAPAREETGAIDDLDTDSLIALALNTPES</sequence>
<dbReference type="GO" id="GO:0006633">
    <property type="term" value="P:fatty acid biosynthetic process"/>
    <property type="evidence" value="ECO:0007669"/>
    <property type="project" value="TreeGrafter"/>
</dbReference>
<dbReference type="PATRIC" id="fig|66876.3.peg.922"/>
<accession>A0A0N0H3R0</accession>
<dbReference type="Gene3D" id="1.10.1200.10">
    <property type="entry name" value="ACP-like"/>
    <property type="match status" value="1"/>
</dbReference>
<name>A0A0N0H3R0_9ACTN</name>
<dbReference type="InterPro" id="IPR006162">
    <property type="entry name" value="Ppantetheine_attach_site"/>
</dbReference>
<dbReference type="InterPro" id="IPR020806">
    <property type="entry name" value="PKS_PP-bd"/>
</dbReference>
<evidence type="ECO:0000256" key="4">
    <source>
        <dbReference type="ARBA" id="ARBA00023268"/>
    </source>
</evidence>
<organism evidence="6 7">
    <name type="scientific">Streptomyces chattanoogensis</name>
    <dbReference type="NCBI Taxonomy" id="66876"/>
    <lineage>
        <taxon>Bacteria</taxon>
        <taxon>Bacillati</taxon>
        <taxon>Actinomycetota</taxon>
        <taxon>Actinomycetes</taxon>
        <taxon>Kitasatosporales</taxon>
        <taxon>Streptomycetaceae</taxon>
        <taxon>Streptomyces</taxon>
    </lineage>
</organism>
<dbReference type="GO" id="GO:0031177">
    <property type="term" value="F:phosphopantetheine binding"/>
    <property type="evidence" value="ECO:0007669"/>
    <property type="project" value="InterPro"/>
</dbReference>
<evidence type="ECO:0000259" key="5">
    <source>
        <dbReference type="PROSITE" id="PS50075"/>
    </source>
</evidence>
<comment type="caution">
    <text evidence="6">The sequence shown here is derived from an EMBL/GenBank/DDBJ whole genome shotgun (WGS) entry which is preliminary data.</text>
</comment>
<keyword evidence="2" id="KW-0597">Phosphoprotein</keyword>
<dbReference type="SMART" id="SM01294">
    <property type="entry name" value="PKS_PP_betabranch"/>
    <property type="match status" value="1"/>
</dbReference>
<dbReference type="Pfam" id="PF00550">
    <property type="entry name" value="PP-binding"/>
    <property type="match status" value="1"/>
</dbReference>
<dbReference type="PANTHER" id="PTHR43775">
    <property type="entry name" value="FATTY ACID SYNTHASE"/>
    <property type="match status" value="1"/>
</dbReference>
<evidence type="ECO:0000256" key="2">
    <source>
        <dbReference type="ARBA" id="ARBA00022553"/>
    </source>
</evidence>
<dbReference type="SUPFAM" id="SSF47336">
    <property type="entry name" value="ACP-like"/>
    <property type="match status" value="1"/>
</dbReference>
<keyword evidence="3" id="KW-0808">Transferase</keyword>
<evidence type="ECO:0000256" key="1">
    <source>
        <dbReference type="ARBA" id="ARBA00022450"/>
    </source>
</evidence>
<dbReference type="SMART" id="SM00823">
    <property type="entry name" value="PKS_PP"/>
    <property type="match status" value="1"/>
</dbReference>
<reference evidence="7" key="1">
    <citation type="submission" date="2015-07" db="EMBL/GenBank/DDBJ databases">
        <authorList>
            <person name="Ju K.-S."/>
            <person name="Doroghazi J.R."/>
            <person name="Metcalf W.W."/>
        </authorList>
    </citation>
    <scope>NUCLEOTIDE SEQUENCE [LARGE SCALE GENOMIC DNA]</scope>
    <source>
        <strain evidence="7">NRRL ISP-5002</strain>
    </source>
</reference>
<evidence type="ECO:0000313" key="7">
    <source>
        <dbReference type="Proteomes" id="UP000037982"/>
    </source>
</evidence>
<feature type="domain" description="Carrier" evidence="5">
    <location>
        <begin position="56"/>
        <end position="131"/>
    </location>
</feature>
<evidence type="ECO:0000313" key="6">
    <source>
        <dbReference type="EMBL" id="KPC66472.1"/>
    </source>
</evidence>
<dbReference type="EMBL" id="LGKG01000007">
    <property type="protein sequence ID" value="KPC66472.1"/>
    <property type="molecule type" value="Genomic_DNA"/>
</dbReference>
<protein>
    <recommendedName>
        <fullName evidence="5">Carrier domain-containing protein</fullName>
    </recommendedName>
</protein>
<keyword evidence="1" id="KW-0596">Phosphopantetheine</keyword>
<dbReference type="GO" id="GO:0004312">
    <property type="term" value="F:fatty acid synthase activity"/>
    <property type="evidence" value="ECO:0007669"/>
    <property type="project" value="TreeGrafter"/>
</dbReference>
<gene>
    <name evidence="6" type="ORF">ADL29_04160</name>
</gene>
<evidence type="ECO:0000256" key="3">
    <source>
        <dbReference type="ARBA" id="ARBA00022679"/>
    </source>
</evidence>
<dbReference type="InterPro" id="IPR036736">
    <property type="entry name" value="ACP-like_sf"/>
</dbReference>